<evidence type="ECO:0000259" key="1">
    <source>
        <dbReference type="Pfam" id="PF00149"/>
    </source>
</evidence>
<reference evidence="2 3" key="1">
    <citation type="submission" date="2023-11" db="EMBL/GenBank/DDBJ databases">
        <title>An acidophilic fungus is an integral part of prey digestion in a carnivorous sundew plant.</title>
        <authorList>
            <person name="Tsai I.J."/>
        </authorList>
    </citation>
    <scope>NUCLEOTIDE SEQUENCE [LARGE SCALE GENOMIC DNA]</scope>
    <source>
        <strain evidence="2">169a</strain>
    </source>
</reference>
<dbReference type="SUPFAM" id="SSF56300">
    <property type="entry name" value="Metallo-dependent phosphatases"/>
    <property type="match status" value="1"/>
</dbReference>
<organism evidence="2 3">
    <name type="scientific">Acrodontium crateriforme</name>
    <dbReference type="NCBI Taxonomy" id="150365"/>
    <lineage>
        <taxon>Eukaryota</taxon>
        <taxon>Fungi</taxon>
        <taxon>Dikarya</taxon>
        <taxon>Ascomycota</taxon>
        <taxon>Pezizomycotina</taxon>
        <taxon>Dothideomycetes</taxon>
        <taxon>Dothideomycetidae</taxon>
        <taxon>Mycosphaerellales</taxon>
        <taxon>Teratosphaeriaceae</taxon>
        <taxon>Acrodontium</taxon>
    </lineage>
</organism>
<name>A0AAQ3M563_9PEZI</name>
<dbReference type="InterPro" id="IPR029052">
    <property type="entry name" value="Metallo-depent_PP-like"/>
</dbReference>
<protein>
    <recommendedName>
        <fullName evidence="1">Calcineurin-like phosphoesterase domain-containing protein</fullName>
    </recommendedName>
</protein>
<dbReference type="GO" id="GO:0016787">
    <property type="term" value="F:hydrolase activity"/>
    <property type="evidence" value="ECO:0007669"/>
    <property type="project" value="InterPro"/>
</dbReference>
<accession>A0AAQ3M563</accession>
<dbReference type="InterPro" id="IPR004843">
    <property type="entry name" value="Calcineurin-like_PHP"/>
</dbReference>
<dbReference type="Proteomes" id="UP001303373">
    <property type="component" value="Chromosome 2"/>
</dbReference>
<dbReference type="AlphaFoldDB" id="A0AAQ3M563"/>
<dbReference type="Pfam" id="PF00149">
    <property type="entry name" value="Metallophos"/>
    <property type="match status" value="1"/>
</dbReference>
<dbReference type="InterPro" id="IPR051693">
    <property type="entry name" value="UPF0046_metallophosphoest"/>
</dbReference>
<dbReference type="PANTHER" id="PTHR12905">
    <property type="entry name" value="METALLOPHOSPHOESTERASE"/>
    <property type="match status" value="1"/>
</dbReference>
<dbReference type="Gene3D" id="3.60.21.10">
    <property type="match status" value="1"/>
</dbReference>
<evidence type="ECO:0000313" key="3">
    <source>
        <dbReference type="Proteomes" id="UP001303373"/>
    </source>
</evidence>
<proteinExistence type="predicted"/>
<feature type="domain" description="Calcineurin-like phosphoesterase" evidence="1">
    <location>
        <begin position="10"/>
        <end position="224"/>
    </location>
</feature>
<gene>
    <name evidence="2" type="ORF">R9X50_00145900</name>
</gene>
<evidence type="ECO:0000313" key="2">
    <source>
        <dbReference type="EMBL" id="WPG98666.1"/>
    </source>
</evidence>
<sequence>MASTTDIQTRFLIISDTHGQEFPHELKPQVGVDVAIHCGDITQSSTLEEFKTGLRLLGDINAPLKLIISGNHEFSLDTPIFKKRISEVSGNITAEDIKKGFGDFGEARQLFETAKSKGIVFLDEGIYHFNLQNGASLTVYASPHTPSMSALDEGAFQYDKEQDHSRQWPVEPNVDIIITHGPPKGIFDRALDSDDKMKSIGSASLFAAIFQSRPKMHCFGHVHRAWGAKLVTWRNVAVDRPSHLNAIDNEASHVVETLDSLLSTPFDSALDAVRKRRKLERFLSRRCCTVEDMPKAGEQTLFINAAIEGDECQPMHLPWVATIGLPAR</sequence>
<dbReference type="EMBL" id="CP138581">
    <property type="protein sequence ID" value="WPG98666.1"/>
    <property type="molecule type" value="Genomic_DNA"/>
</dbReference>
<keyword evidence="3" id="KW-1185">Reference proteome</keyword>
<dbReference type="PANTHER" id="PTHR12905:SF0">
    <property type="entry name" value="CALCINEURIN-LIKE PHOSPHOESTERASE DOMAIN-CONTAINING PROTEIN"/>
    <property type="match status" value="1"/>
</dbReference>